<protein>
    <submittedName>
        <fullName evidence="2">CubicO group peptidase (Beta-lactamase class C family)</fullName>
    </submittedName>
</protein>
<dbReference type="PANTHER" id="PTHR46825">
    <property type="entry name" value="D-ALANYL-D-ALANINE-CARBOXYPEPTIDASE/ENDOPEPTIDASE AMPH"/>
    <property type="match status" value="1"/>
</dbReference>
<sequence>MASSLQERRKWNELEAYIQSQMHAYAIPGASIAVSKNSQLVYSQGFGYRDLDQKLPVTKDTIFGVASITKSFTALAIMHMHDQKQLSIEDPVVQYLPQFSLRGGNTDKVTIAHLLSHTTGVPPLRRCVQLDGFNEHLNYLRNGDYESFAEPGNYFSYCNDTFLVLGAIIEKVSGQSYRAYMTEKLLKPLGLTRSTYDVDRLERLENVSIPYVYNKEKNRQEAVAWPKLGNYEVGGGIRSTAIDLIAYGRLYTDPSFRSARFPIRERVLKSMWRPLIEANYVSSYGYALQAVSNYEGKTLVGHGGSQPGVSSYFGFIPEEDTVIVVLLNCSDAPAEDLWRAVANVTLDLPLEQSMVEDNEYTMADKEKKRLLGAYFVREGNGEVQISEESGRLAITMDGRKLKLRAENATTLVIEETGKPLTFYLSEDGIAWGVRVGLRMFLRK</sequence>
<dbReference type="InterPro" id="IPR012338">
    <property type="entry name" value="Beta-lactam/transpept-like"/>
</dbReference>
<comment type="caution">
    <text evidence="2">The sequence shown here is derived from an EMBL/GenBank/DDBJ whole genome shotgun (WGS) entry which is preliminary data.</text>
</comment>
<name>A0ABS2PCK2_9BACL</name>
<keyword evidence="3" id="KW-1185">Reference proteome</keyword>
<dbReference type="Gene3D" id="3.40.710.10">
    <property type="entry name" value="DD-peptidase/beta-lactamase superfamily"/>
    <property type="match status" value="1"/>
</dbReference>
<proteinExistence type="predicted"/>
<dbReference type="EMBL" id="JAFBEC010000006">
    <property type="protein sequence ID" value="MBM7633153.1"/>
    <property type="molecule type" value="Genomic_DNA"/>
</dbReference>
<accession>A0ABS2PCK2</accession>
<feature type="domain" description="Beta-lactamase-related" evidence="1">
    <location>
        <begin position="14"/>
        <end position="344"/>
    </location>
</feature>
<reference evidence="2 3" key="1">
    <citation type="submission" date="2021-01" db="EMBL/GenBank/DDBJ databases">
        <title>Genomic Encyclopedia of Type Strains, Phase IV (KMG-IV): sequencing the most valuable type-strain genomes for metagenomic binning, comparative biology and taxonomic classification.</title>
        <authorList>
            <person name="Goeker M."/>
        </authorList>
    </citation>
    <scope>NUCLEOTIDE SEQUENCE [LARGE SCALE GENOMIC DNA]</scope>
    <source>
        <strain evidence="2 3">DSM 25540</strain>
    </source>
</reference>
<dbReference type="RefSeq" id="WP_204697714.1">
    <property type="nucleotide sequence ID" value="NZ_JAFBEC010000006.1"/>
</dbReference>
<gene>
    <name evidence="2" type="ORF">JOD17_002247</name>
</gene>
<evidence type="ECO:0000313" key="2">
    <source>
        <dbReference type="EMBL" id="MBM7633153.1"/>
    </source>
</evidence>
<organism evidence="2 3">
    <name type="scientific">Geomicrobium sediminis</name>
    <dbReference type="NCBI Taxonomy" id="1347788"/>
    <lineage>
        <taxon>Bacteria</taxon>
        <taxon>Bacillati</taxon>
        <taxon>Bacillota</taxon>
        <taxon>Bacilli</taxon>
        <taxon>Bacillales</taxon>
        <taxon>Geomicrobium</taxon>
    </lineage>
</organism>
<dbReference type="Proteomes" id="UP000741863">
    <property type="component" value="Unassembled WGS sequence"/>
</dbReference>
<dbReference type="Pfam" id="PF00144">
    <property type="entry name" value="Beta-lactamase"/>
    <property type="match status" value="1"/>
</dbReference>
<dbReference type="InterPro" id="IPR050491">
    <property type="entry name" value="AmpC-like"/>
</dbReference>
<dbReference type="InterPro" id="IPR001466">
    <property type="entry name" value="Beta-lactam-related"/>
</dbReference>
<dbReference type="PANTHER" id="PTHR46825:SF9">
    <property type="entry name" value="BETA-LACTAMASE-RELATED DOMAIN-CONTAINING PROTEIN"/>
    <property type="match status" value="1"/>
</dbReference>
<evidence type="ECO:0000259" key="1">
    <source>
        <dbReference type="Pfam" id="PF00144"/>
    </source>
</evidence>
<dbReference type="SUPFAM" id="SSF56601">
    <property type="entry name" value="beta-lactamase/transpeptidase-like"/>
    <property type="match status" value="1"/>
</dbReference>
<evidence type="ECO:0000313" key="3">
    <source>
        <dbReference type="Proteomes" id="UP000741863"/>
    </source>
</evidence>